<dbReference type="InterPro" id="IPR014729">
    <property type="entry name" value="Rossmann-like_a/b/a_fold"/>
</dbReference>
<proteinExistence type="inferred from homology"/>
<evidence type="ECO:0000256" key="6">
    <source>
        <dbReference type="ARBA" id="ARBA00022598"/>
    </source>
</evidence>
<dbReference type="InterPro" id="IPR009080">
    <property type="entry name" value="tRNAsynth_Ia_anticodon-bd"/>
</dbReference>
<dbReference type="FunFam" id="3.40.50.620:FF:000078">
    <property type="entry name" value="Valine--tRNA ligase, mitochondrial"/>
    <property type="match status" value="1"/>
</dbReference>
<dbReference type="FunFam" id="1.10.730.10:FF:000009">
    <property type="entry name" value="Valine--tRNA ligase, mitochondrial"/>
    <property type="match status" value="1"/>
</dbReference>
<feature type="compositionally biased region" description="Basic and acidic residues" evidence="16">
    <location>
        <begin position="60"/>
        <end position="79"/>
    </location>
</feature>
<accession>A0A6A5XL91</accession>
<dbReference type="EC" id="6.1.1.9" evidence="4"/>
<dbReference type="Gene3D" id="1.10.730.10">
    <property type="entry name" value="Isoleucyl-tRNA Synthetase, Domain 1"/>
    <property type="match status" value="1"/>
</dbReference>
<dbReference type="InterPro" id="IPR002303">
    <property type="entry name" value="Valyl-tRNA_ligase"/>
</dbReference>
<evidence type="ECO:0000256" key="15">
    <source>
        <dbReference type="SAM" id="Coils"/>
    </source>
</evidence>
<evidence type="ECO:0000256" key="14">
    <source>
        <dbReference type="RuleBase" id="RU363035"/>
    </source>
</evidence>
<dbReference type="Pfam" id="PF08264">
    <property type="entry name" value="Anticodon_1"/>
    <property type="match status" value="1"/>
</dbReference>
<dbReference type="PANTHER" id="PTHR11946">
    <property type="entry name" value="VALYL-TRNA SYNTHETASES"/>
    <property type="match status" value="1"/>
</dbReference>
<dbReference type="FunFam" id="3.90.740.10:FF:000005">
    <property type="entry name" value="Valine--tRNA ligase, mitochondrial"/>
    <property type="match status" value="1"/>
</dbReference>
<evidence type="ECO:0000256" key="3">
    <source>
        <dbReference type="ARBA" id="ARBA00005594"/>
    </source>
</evidence>
<sequence>MALNAASHNATGEPTGPVTSEPPKVSPETKNDVLAAASSDPTGQSAPGKDGGDSAAPKKVKTEKELEKERKKAEKDAKFKAKKAAQSAGGAAGAAGGKDAAAKPKKEKKKEEALPEYVEETKPGEKKILKSLEDPHLKAYVPKVVESAWGAWWEKEGFFKPEYNEERAKAEGKGSFVIPIPPPNVTGKLHCGHALATALQDVMIRWHRMQGYRTLYLPGCDHAGISTQNVVENMLWRKNKQTRHDLGRQKFVETTMEWKNEYHDSIVSVLKRLGGSFDWEREAFTMDENLSVAVTETFVQLQEEGLIYRANRLVNWCTQLNTALSNLEVVNKELAGRTLLDVPGYERKVEFGVITHFKYPIDGSSETVEVATTRPETMLGDTAIAVHPNDERYKHLHGKFAKHPFVDRLIPIIADDYVDPEFGTGAVKITPAHDPNDFAIGQRHNLEFINILTDNGYLNKNTGSFAGQKRFDARYSVVEKLTELGLFVKKEDNPMKVPLCEKTKDVIEPLQKPQWWMRMKELAQPAIDAVRNGDIKIRPETSERVYYHWMENVNDWCLSRQLWWGHQIPAYFVKIEGEEGDRAENDLWITGRTEEEARKKAEEKFKGKKFTLERDEDVLDTWFSSGLWPFSTLGWPKETPDLKNLFPTSVLETGWDILFFWVARMIFLSLKLTGKVPFKEVYCHSLIRDSEGRKMSKSLGNVIDPIDIMQGISLADLNAKLRTGNLDPKELKTAEKYQKTSFPQGIPECGADALRLALCGYTTGGGDISFDVAVIHGYRRFCNKMYQATKYVLGRLGDFTPRAGIEKSGNETLPERWILHKLTTASKEINTLLQQRDFSSATQVAYKYFLNSLCDVFIENSKAILEGGSDQEKESTKQTLYTALEGGLLMLHPFMPFLTEELWQRIPRRQRDTTPSITVAVYPQFISTFSDPSAEKEYELLVDCSKGLRSLISEYAIKDSATTFIQPLDDATTTILQSPTSRSSILSLAGKSISNLTILSPSDAQPTGCAVYTVGTAATVFLDVKGRIDIDKEIAKAKDRLKKANETAEKQKKIMDQAWEEKVSDAVKETERERLKAAEVEGRNWEASIEQFERLKLE</sequence>
<evidence type="ECO:0000256" key="11">
    <source>
        <dbReference type="ARBA" id="ARBA00029936"/>
    </source>
</evidence>
<evidence type="ECO:0000256" key="2">
    <source>
        <dbReference type="ARBA" id="ARBA00004496"/>
    </source>
</evidence>
<dbReference type="HAMAP" id="MF_02004">
    <property type="entry name" value="Val_tRNA_synth_type1"/>
    <property type="match status" value="1"/>
</dbReference>
<reference evidence="19" key="1">
    <citation type="journal article" date="2020" name="Stud. Mycol.">
        <title>101 Dothideomycetes genomes: a test case for predicting lifestyles and emergence of pathogens.</title>
        <authorList>
            <person name="Haridas S."/>
            <person name="Albert R."/>
            <person name="Binder M."/>
            <person name="Bloem J."/>
            <person name="Labutti K."/>
            <person name="Salamov A."/>
            <person name="Andreopoulos B."/>
            <person name="Baker S."/>
            <person name="Barry K."/>
            <person name="Bills G."/>
            <person name="Bluhm B."/>
            <person name="Cannon C."/>
            <person name="Castanera R."/>
            <person name="Culley D."/>
            <person name="Daum C."/>
            <person name="Ezra D."/>
            <person name="Gonzalez J."/>
            <person name="Henrissat B."/>
            <person name="Kuo A."/>
            <person name="Liang C."/>
            <person name="Lipzen A."/>
            <person name="Lutzoni F."/>
            <person name="Magnuson J."/>
            <person name="Mondo S."/>
            <person name="Nolan M."/>
            <person name="Ohm R."/>
            <person name="Pangilinan J."/>
            <person name="Park H.-J."/>
            <person name="Ramirez L."/>
            <person name="Alfaro M."/>
            <person name="Sun H."/>
            <person name="Tritt A."/>
            <person name="Yoshinaga Y."/>
            <person name="Zwiers L.-H."/>
            <person name="Turgeon B."/>
            <person name="Goodwin S."/>
            <person name="Spatafora J."/>
            <person name="Crous P."/>
            <person name="Grigoriev I."/>
        </authorList>
    </citation>
    <scope>NUCLEOTIDE SEQUENCE</scope>
    <source>
        <strain evidence="19">CBS 175.79</strain>
    </source>
</reference>
<keyword evidence="5" id="KW-0963">Cytoplasm</keyword>
<dbReference type="CDD" id="cd07962">
    <property type="entry name" value="Anticodon_Ia_Val"/>
    <property type="match status" value="1"/>
</dbReference>
<keyword evidence="7 14" id="KW-0547">Nucleotide-binding</keyword>
<evidence type="ECO:0000256" key="8">
    <source>
        <dbReference type="ARBA" id="ARBA00022840"/>
    </source>
</evidence>
<keyword evidence="20" id="KW-1185">Reference proteome</keyword>
<name>A0A6A5XL91_9PLEO</name>
<dbReference type="Pfam" id="PF00133">
    <property type="entry name" value="tRNA-synt_1"/>
    <property type="match status" value="1"/>
</dbReference>
<evidence type="ECO:0000256" key="9">
    <source>
        <dbReference type="ARBA" id="ARBA00022917"/>
    </source>
</evidence>
<evidence type="ECO:0000313" key="20">
    <source>
        <dbReference type="Proteomes" id="UP000799778"/>
    </source>
</evidence>
<keyword evidence="15" id="KW-0175">Coiled coil</keyword>
<feature type="coiled-coil region" evidence="15">
    <location>
        <begin position="1027"/>
        <end position="1095"/>
    </location>
</feature>
<dbReference type="InterPro" id="IPR002300">
    <property type="entry name" value="aa-tRNA-synth_Ia"/>
</dbReference>
<keyword evidence="10 14" id="KW-0030">Aminoacyl-tRNA synthetase</keyword>
<feature type="compositionally biased region" description="Polar residues" evidence="16">
    <location>
        <begin position="1"/>
        <end position="12"/>
    </location>
</feature>
<evidence type="ECO:0000259" key="17">
    <source>
        <dbReference type="Pfam" id="PF00133"/>
    </source>
</evidence>
<dbReference type="GO" id="GO:0006438">
    <property type="term" value="P:valyl-tRNA aminoacylation"/>
    <property type="evidence" value="ECO:0007669"/>
    <property type="project" value="InterPro"/>
</dbReference>
<dbReference type="GO" id="GO:0005739">
    <property type="term" value="C:mitochondrion"/>
    <property type="evidence" value="ECO:0007669"/>
    <property type="project" value="UniProtKB-SubCell"/>
</dbReference>
<dbReference type="SUPFAM" id="SSF47323">
    <property type="entry name" value="Anticodon-binding domain of a subclass of class I aminoacyl-tRNA synthetases"/>
    <property type="match status" value="1"/>
</dbReference>
<dbReference type="CDD" id="cd00817">
    <property type="entry name" value="ValRS_core"/>
    <property type="match status" value="1"/>
</dbReference>
<dbReference type="NCBIfam" id="NF004349">
    <property type="entry name" value="PRK05729.1"/>
    <property type="match status" value="1"/>
</dbReference>
<evidence type="ECO:0000313" key="19">
    <source>
        <dbReference type="EMBL" id="KAF2013510.1"/>
    </source>
</evidence>
<evidence type="ECO:0000256" key="7">
    <source>
        <dbReference type="ARBA" id="ARBA00022741"/>
    </source>
</evidence>
<dbReference type="GO" id="GO:0004832">
    <property type="term" value="F:valine-tRNA ligase activity"/>
    <property type="evidence" value="ECO:0007669"/>
    <property type="project" value="UniProtKB-EC"/>
</dbReference>
<evidence type="ECO:0000256" key="12">
    <source>
        <dbReference type="ARBA" id="ARBA00040837"/>
    </source>
</evidence>
<dbReference type="PANTHER" id="PTHR11946:SF109">
    <property type="entry name" value="VALINE--TRNA LIGASE"/>
    <property type="match status" value="1"/>
</dbReference>
<dbReference type="InterPro" id="IPR033705">
    <property type="entry name" value="Anticodon_Ia_Val"/>
</dbReference>
<dbReference type="AlphaFoldDB" id="A0A6A5XL91"/>
<dbReference type="EMBL" id="ML978071">
    <property type="protein sequence ID" value="KAF2013510.1"/>
    <property type="molecule type" value="Genomic_DNA"/>
</dbReference>
<gene>
    <name evidence="19" type="ORF">BU24DRAFT_350792</name>
</gene>
<dbReference type="PRINTS" id="PR00986">
    <property type="entry name" value="TRNASYNTHVAL"/>
</dbReference>
<keyword evidence="8 14" id="KW-0067">ATP-binding</keyword>
<evidence type="ECO:0000256" key="10">
    <source>
        <dbReference type="ARBA" id="ARBA00023146"/>
    </source>
</evidence>
<feature type="region of interest" description="Disordered" evidence="16">
    <location>
        <begin position="1"/>
        <end position="116"/>
    </location>
</feature>
<dbReference type="OrthoDB" id="629407at2759"/>
<protein>
    <recommendedName>
        <fullName evidence="12">Valine--tRNA ligase, mitochondrial</fullName>
        <ecNumber evidence="4">6.1.1.9</ecNumber>
    </recommendedName>
    <alternativeName>
        <fullName evidence="11">Valyl-tRNA synthetase</fullName>
    </alternativeName>
</protein>
<dbReference type="Gene3D" id="3.40.50.620">
    <property type="entry name" value="HUPs"/>
    <property type="match status" value="2"/>
</dbReference>
<comment type="catalytic activity">
    <reaction evidence="13">
        <text>tRNA(Val) + L-valine + ATP = L-valyl-tRNA(Val) + AMP + diphosphate</text>
        <dbReference type="Rhea" id="RHEA:10704"/>
        <dbReference type="Rhea" id="RHEA-COMP:9672"/>
        <dbReference type="Rhea" id="RHEA-COMP:9708"/>
        <dbReference type="ChEBI" id="CHEBI:30616"/>
        <dbReference type="ChEBI" id="CHEBI:33019"/>
        <dbReference type="ChEBI" id="CHEBI:57762"/>
        <dbReference type="ChEBI" id="CHEBI:78442"/>
        <dbReference type="ChEBI" id="CHEBI:78537"/>
        <dbReference type="ChEBI" id="CHEBI:456215"/>
        <dbReference type="EC" id="6.1.1.9"/>
    </reaction>
</comment>
<comment type="subcellular location">
    <subcellularLocation>
        <location evidence="2">Cytoplasm</location>
    </subcellularLocation>
    <subcellularLocation>
        <location evidence="1">Mitochondrion</location>
    </subcellularLocation>
</comment>
<evidence type="ECO:0000256" key="16">
    <source>
        <dbReference type="SAM" id="MobiDB-lite"/>
    </source>
</evidence>
<dbReference type="SUPFAM" id="SSF50677">
    <property type="entry name" value="ValRS/IleRS/LeuRS editing domain"/>
    <property type="match status" value="1"/>
</dbReference>
<dbReference type="GO" id="GO:0005829">
    <property type="term" value="C:cytosol"/>
    <property type="evidence" value="ECO:0007669"/>
    <property type="project" value="TreeGrafter"/>
</dbReference>
<evidence type="ECO:0000259" key="18">
    <source>
        <dbReference type="Pfam" id="PF08264"/>
    </source>
</evidence>
<dbReference type="InterPro" id="IPR009008">
    <property type="entry name" value="Val/Leu/Ile-tRNA-synth_edit"/>
</dbReference>
<dbReference type="Proteomes" id="UP000799778">
    <property type="component" value="Unassembled WGS sequence"/>
</dbReference>
<feature type="domain" description="Aminoacyl-tRNA synthetase class Ia" evidence="17">
    <location>
        <begin position="150"/>
        <end position="771"/>
    </location>
</feature>
<comment type="similarity">
    <text evidence="3 14">Belongs to the class-I aminoacyl-tRNA synthetase family.</text>
</comment>
<organism evidence="19 20">
    <name type="scientific">Aaosphaeria arxii CBS 175.79</name>
    <dbReference type="NCBI Taxonomy" id="1450172"/>
    <lineage>
        <taxon>Eukaryota</taxon>
        <taxon>Fungi</taxon>
        <taxon>Dikarya</taxon>
        <taxon>Ascomycota</taxon>
        <taxon>Pezizomycotina</taxon>
        <taxon>Dothideomycetes</taxon>
        <taxon>Pleosporomycetidae</taxon>
        <taxon>Pleosporales</taxon>
        <taxon>Pleosporales incertae sedis</taxon>
        <taxon>Aaosphaeria</taxon>
    </lineage>
</organism>
<keyword evidence="9 14" id="KW-0648">Protein biosynthesis</keyword>
<dbReference type="GO" id="GO:0002161">
    <property type="term" value="F:aminoacyl-tRNA deacylase activity"/>
    <property type="evidence" value="ECO:0007669"/>
    <property type="project" value="InterPro"/>
</dbReference>
<dbReference type="InterPro" id="IPR013155">
    <property type="entry name" value="M/V/L/I-tRNA-synth_anticd-bd"/>
</dbReference>
<evidence type="ECO:0000256" key="5">
    <source>
        <dbReference type="ARBA" id="ARBA00022490"/>
    </source>
</evidence>
<dbReference type="InterPro" id="IPR001412">
    <property type="entry name" value="aa-tRNA-synth_I_CS"/>
</dbReference>
<dbReference type="SUPFAM" id="SSF52374">
    <property type="entry name" value="Nucleotidylyl transferase"/>
    <property type="match status" value="1"/>
</dbReference>
<dbReference type="Gene3D" id="3.90.740.10">
    <property type="entry name" value="Valyl/Leucyl/Isoleucyl-tRNA synthetase, editing domain"/>
    <property type="match status" value="1"/>
</dbReference>
<dbReference type="RefSeq" id="XP_033381849.1">
    <property type="nucleotide sequence ID" value="XM_033523657.1"/>
</dbReference>
<evidence type="ECO:0000256" key="13">
    <source>
        <dbReference type="ARBA" id="ARBA00047552"/>
    </source>
</evidence>
<feature type="domain" description="Methionyl/Valyl/Leucyl/Isoleucyl-tRNA synthetase anticodon-binding" evidence="18">
    <location>
        <begin position="815"/>
        <end position="962"/>
    </location>
</feature>
<dbReference type="GeneID" id="54281054"/>
<evidence type="ECO:0000256" key="4">
    <source>
        <dbReference type="ARBA" id="ARBA00013169"/>
    </source>
</evidence>
<evidence type="ECO:0000256" key="1">
    <source>
        <dbReference type="ARBA" id="ARBA00004173"/>
    </source>
</evidence>
<feature type="compositionally biased region" description="Basic and acidic residues" evidence="16">
    <location>
        <begin position="100"/>
        <end position="116"/>
    </location>
</feature>
<dbReference type="GO" id="GO:0005524">
    <property type="term" value="F:ATP binding"/>
    <property type="evidence" value="ECO:0007669"/>
    <property type="project" value="UniProtKB-KW"/>
</dbReference>
<dbReference type="FunFam" id="3.40.50.620:FF:000020">
    <property type="entry name" value="Valine--tRNA ligase, mitochondrial"/>
    <property type="match status" value="1"/>
</dbReference>
<dbReference type="NCBIfam" id="TIGR00422">
    <property type="entry name" value="valS"/>
    <property type="match status" value="1"/>
</dbReference>
<keyword evidence="6 14" id="KW-0436">Ligase</keyword>
<dbReference type="PROSITE" id="PS00178">
    <property type="entry name" value="AA_TRNA_LIGASE_I"/>
    <property type="match status" value="1"/>
</dbReference>